<keyword evidence="2" id="KW-1185">Reference proteome</keyword>
<proteinExistence type="predicted"/>
<dbReference type="PANTHER" id="PTHR47027">
    <property type="entry name" value="REVERSE TRANSCRIPTASE DOMAIN-CONTAINING PROTEIN"/>
    <property type="match status" value="1"/>
</dbReference>
<dbReference type="OrthoDB" id="1421278at2759"/>
<protein>
    <recommendedName>
        <fullName evidence="3">Reverse transcriptase domain-containing protein</fullName>
    </recommendedName>
</protein>
<organism evidence="1 2">
    <name type="scientific">Coptotermes formosanus</name>
    <name type="common">Formosan subterranean termite</name>
    <dbReference type="NCBI Taxonomy" id="36987"/>
    <lineage>
        <taxon>Eukaryota</taxon>
        <taxon>Metazoa</taxon>
        <taxon>Ecdysozoa</taxon>
        <taxon>Arthropoda</taxon>
        <taxon>Hexapoda</taxon>
        <taxon>Insecta</taxon>
        <taxon>Pterygota</taxon>
        <taxon>Neoptera</taxon>
        <taxon>Polyneoptera</taxon>
        <taxon>Dictyoptera</taxon>
        <taxon>Blattodea</taxon>
        <taxon>Blattoidea</taxon>
        <taxon>Termitoidae</taxon>
        <taxon>Rhinotermitidae</taxon>
        <taxon>Coptotermes</taxon>
    </lineage>
</organism>
<reference evidence="2" key="1">
    <citation type="submission" date="2020-01" db="EMBL/GenBank/DDBJ databases">
        <title>Draft genome sequence of the Termite Coptotermes fromosanus.</title>
        <authorList>
            <person name="Itakura S."/>
            <person name="Yosikawa Y."/>
            <person name="Umezawa K."/>
        </authorList>
    </citation>
    <scope>NUCLEOTIDE SEQUENCE [LARGE SCALE GENOMIC DNA]</scope>
</reference>
<evidence type="ECO:0008006" key="3">
    <source>
        <dbReference type="Google" id="ProtNLM"/>
    </source>
</evidence>
<dbReference type="EMBL" id="BLKM01000907">
    <property type="protein sequence ID" value="GFG39532.1"/>
    <property type="molecule type" value="Genomic_DNA"/>
</dbReference>
<evidence type="ECO:0000313" key="1">
    <source>
        <dbReference type="EMBL" id="GFG39532.1"/>
    </source>
</evidence>
<accession>A0A6L2Q7P6</accession>
<gene>
    <name evidence="1" type="ORF">Cfor_00962</name>
</gene>
<dbReference type="Proteomes" id="UP000502823">
    <property type="component" value="Unassembled WGS sequence"/>
</dbReference>
<comment type="caution">
    <text evidence="1">The sequence shown here is derived from an EMBL/GenBank/DDBJ whole genome shotgun (WGS) entry which is preliminary data.</text>
</comment>
<dbReference type="InParanoid" id="A0A6L2Q7P6"/>
<evidence type="ECO:0000313" key="2">
    <source>
        <dbReference type="Proteomes" id="UP000502823"/>
    </source>
</evidence>
<sequence length="97" mass="11529">MPIEQAGFRKELGTRDKIANVRWIMERTRESNKLMSLCFIDYPIVFDSVEHLETWNSKRSRGIPEQFIALIRDLYTSKKPMCRSNKVQQIGYQYKKA</sequence>
<dbReference type="AlphaFoldDB" id="A0A6L2Q7P6"/>
<dbReference type="PANTHER" id="PTHR47027:SF8">
    <property type="entry name" value="RIBONUCLEASE H"/>
    <property type="match status" value="1"/>
</dbReference>
<name>A0A6L2Q7P6_COPFO</name>